<dbReference type="RefSeq" id="WP_173577832.1">
    <property type="nucleotide sequence ID" value="NZ_WOSW01000025.1"/>
</dbReference>
<reference evidence="2 3" key="1">
    <citation type="journal article" date="2020" name="Int. J. Syst. Evol. Microbiol.">
        <title>Novel acetic acid bacteria from cider fermentations: Acetobacter conturbans sp. nov. and Acetobacter fallax sp. nov.</title>
        <authorList>
            <person name="Sombolestani A.S."/>
            <person name="Cleenwerck I."/>
            <person name="Cnockaert M."/>
            <person name="Borremans W."/>
            <person name="Wieme A.D."/>
            <person name="De Vuyst L."/>
            <person name="Vandamme P."/>
        </authorList>
    </citation>
    <scope>NUCLEOTIDE SEQUENCE [LARGE SCALE GENOMIC DNA]</scope>
    <source>
        <strain evidence="2 3">LMG 1637</strain>
    </source>
</reference>
<accession>A0ABX0KA78</accession>
<evidence type="ECO:0000313" key="2">
    <source>
        <dbReference type="EMBL" id="NHO33310.1"/>
    </source>
</evidence>
<evidence type="ECO:0000313" key="3">
    <source>
        <dbReference type="Proteomes" id="UP000615326"/>
    </source>
</evidence>
<keyword evidence="3" id="KW-1185">Reference proteome</keyword>
<evidence type="ECO:0008006" key="4">
    <source>
        <dbReference type="Google" id="ProtNLM"/>
    </source>
</evidence>
<protein>
    <recommendedName>
        <fullName evidence="4">Mor transcription activator domain-containing protein</fullName>
    </recommendedName>
</protein>
<sequence length="123" mass="13613">MIKPPAHIAWMVDAVGEDSALRFIESAAGQRLTIPRKAAGSRLAEVYGDDVASVICDRYGGDFYIVPMCKTWRIKLYARMGLTVNEMAARAGISFVAVHQKLASGDGRPERIRPKDERQTSLF</sequence>
<evidence type="ECO:0000256" key="1">
    <source>
        <dbReference type="SAM" id="MobiDB-lite"/>
    </source>
</evidence>
<proteinExistence type="predicted"/>
<comment type="caution">
    <text evidence="2">The sequence shown here is derived from an EMBL/GenBank/DDBJ whole genome shotgun (WGS) entry which is preliminary data.</text>
</comment>
<dbReference type="EMBL" id="WOSW01000025">
    <property type="protein sequence ID" value="NHO33310.1"/>
    <property type="molecule type" value="Genomic_DNA"/>
</dbReference>
<feature type="region of interest" description="Disordered" evidence="1">
    <location>
        <begin position="104"/>
        <end position="123"/>
    </location>
</feature>
<dbReference type="Proteomes" id="UP000615326">
    <property type="component" value="Unassembled WGS sequence"/>
</dbReference>
<feature type="compositionally biased region" description="Basic and acidic residues" evidence="1">
    <location>
        <begin position="107"/>
        <end position="123"/>
    </location>
</feature>
<organism evidence="2 3">
    <name type="scientific">Acetobacter fallax</name>
    <dbReference type="NCBI Taxonomy" id="1737473"/>
    <lineage>
        <taxon>Bacteria</taxon>
        <taxon>Pseudomonadati</taxon>
        <taxon>Pseudomonadota</taxon>
        <taxon>Alphaproteobacteria</taxon>
        <taxon>Acetobacterales</taxon>
        <taxon>Acetobacteraceae</taxon>
        <taxon>Acetobacter</taxon>
    </lineage>
</organism>
<name>A0ABX0KA78_9PROT</name>
<gene>
    <name evidence="2" type="ORF">GOB84_12195</name>
</gene>